<evidence type="ECO:0000256" key="1">
    <source>
        <dbReference type="ARBA" id="ARBA00022679"/>
    </source>
</evidence>
<sequence>MLRIAPVTDPAPCFALREEVFMAEQGFTAEEEWDDLDASAEHLLATLDGTPVGTARLLEEDGAGRIGRICVVKAQRGTGLGAALVRAGIERLAAQGHTRITLGAQVRVMGFYEGLGFVAFGPEYDDGGVPHREMELRLKA</sequence>
<dbReference type="Gene3D" id="3.40.630.30">
    <property type="match status" value="1"/>
</dbReference>
<dbReference type="InterPro" id="IPR016181">
    <property type="entry name" value="Acyl_CoA_acyltransferase"/>
</dbReference>
<dbReference type="EMBL" id="FWFN01000006">
    <property type="protein sequence ID" value="SLN61792.1"/>
    <property type="molecule type" value="Genomic_DNA"/>
</dbReference>
<keyword evidence="2 4" id="KW-0012">Acyltransferase</keyword>
<name>A0A1X6ZUJ1_9RHOB</name>
<reference evidence="4 5" key="1">
    <citation type="submission" date="2017-03" db="EMBL/GenBank/DDBJ databases">
        <authorList>
            <person name="Afonso C.L."/>
            <person name="Miller P.J."/>
            <person name="Scott M.A."/>
            <person name="Spackman E."/>
            <person name="Goraichik I."/>
            <person name="Dimitrov K.M."/>
            <person name="Suarez D.L."/>
            <person name="Swayne D.E."/>
        </authorList>
    </citation>
    <scope>NUCLEOTIDE SEQUENCE [LARGE SCALE GENOMIC DNA]</scope>
    <source>
        <strain evidence="4 5">CECT 7751</strain>
    </source>
</reference>
<dbReference type="PROSITE" id="PS51186">
    <property type="entry name" value="GNAT"/>
    <property type="match status" value="1"/>
</dbReference>
<dbReference type="InterPro" id="IPR000182">
    <property type="entry name" value="GNAT_dom"/>
</dbReference>
<dbReference type="PANTHER" id="PTHR43877">
    <property type="entry name" value="AMINOALKYLPHOSPHONATE N-ACETYLTRANSFERASE-RELATED-RELATED"/>
    <property type="match status" value="1"/>
</dbReference>
<dbReference type="SUPFAM" id="SSF55729">
    <property type="entry name" value="Acyl-CoA N-acyltransferases (Nat)"/>
    <property type="match status" value="1"/>
</dbReference>
<organism evidence="4 5">
    <name type="scientific">Pseudooceanicola marinus</name>
    <dbReference type="NCBI Taxonomy" id="396013"/>
    <lineage>
        <taxon>Bacteria</taxon>
        <taxon>Pseudomonadati</taxon>
        <taxon>Pseudomonadota</taxon>
        <taxon>Alphaproteobacteria</taxon>
        <taxon>Rhodobacterales</taxon>
        <taxon>Paracoccaceae</taxon>
        <taxon>Pseudooceanicola</taxon>
    </lineage>
</organism>
<evidence type="ECO:0000313" key="5">
    <source>
        <dbReference type="Proteomes" id="UP000193963"/>
    </source>
</evidence>
<dbReference type="PANTHER" id="PTHR43877:SF2">
    <property type="entry name" value="AMINOALKYLPHOSPHONATE N-ACETYLTRANSFERASE-RELATED"/>
    <property type="match status" value="1"/>
</dbReference>
<dbReference type="AlphaFoldDB" id="A0A1X6ZUJ1"/>
<dbReference type="RefSeq" id="WP_198431885.1">
    <property type="nucleotide sequence ID" value="NZ_FWFN01000006.1"/>
</dbReference>
<keyword evidence="5" id="KW-1185">Reference proteome</keyword>
<dbReference type="EC" id="2.3.1.-" evidence="4"/>
<dbReference type="Pfam" id="PF13673">
    <property type="entry name" value="Acetyltransf_10"/>
    <property type="match status" value="1"/>
</dbReference>
<evidence type="ECO:0000259" key="3">
    <source>
        <dbReference type="PROSITE" id="PS51186"/>
    </source>
</evidence>
<evidence type="ECO:0000313" key="4">
    <source>
        <dbReference type="EMBL" id="SLN61792.1"/>
    </source>
</evidence>
<gene>
    <name evidence="4" type="primary">yjcF</name>
    <name evidence="4" type="ORF">PSM7751_03121</name>
</gene>
<evidence type="ECO:0000256" key="2">
    <source>
        <dbReference type="ARBA" id="ARBA00023315"/>
    </source>
</evidence>
<proteinExistence type="predicted"/>
<dbReference type="Proteomes" id="UP000193963">
    <property type="component" value="Unassembled WGS sequence"/>
</dbReference>
<accession>A0A1X6ZUJ1</accession>
<dbReference type="InterPro" id="IPR050832">
    <property type="entry name" value="Bact_Acetyltransf"/>
</dbReference>
<feature type="domain" description="N-acetyltransferase" evidence="3">
    <location>
        <begin position="1"/>
        <end position="139"/>
    </location>
</feature>
<protein>
    <submittedName>
        <fullName evidence="4">Putative N-acetyltransferase YjcF</fullName>
        <ecNumber evidence="4">2.3.1.-</ecNumber>
    </submittedName>
</protein>
<keyword evidence="1 4" id="KW-0808">Transferase</keyword>
<dbReference type="GO" id="GO:0016747">
    <property type="term" value="F:acyltransferase activity, transferring groups other than amino-acyl groups"/>
    <property type="evidence" value="ECO:0007669"/>
    <property type="project" value="InterPro"/>
</dbReference>
<dbReference type="CDD" id="cd04301">
    <property type="entry name" value="NAT_SF"/>
    <property type="match status" value="1"/>
</dbReference>